<evidence type="ECO:0000256" key="2">
    <source>
        <dbReference type="SAM" id="Phobius"/>
    </source>
</evidence>
<evidence type="ECO:0000313" key="4">
    <source>
        <dbReference type="Proteomes" id="UP000478892"/>
    </source>
</evidence>
<protein>
    <submittedName>
        <fullName evidence="3">Uncharacterized protein</fullName>
    </submittedName>
</protein>
<comment type="caution">
    <text evidence="3">The sequence shown here is derived from an EMBL/GenBank/DDBJ whole genome shotgun (WGS) entry which is preliminary data.</text>
</comment>
<keyword evidence="4" id="KW-1185">Reference proteome</keyword>
<keyword evidence="2" id="KW-1133">Transmembrane helix</keyword>
<keyword evidence="2" id="KW-0812">Transmembrane</keyword>
<feature type="transmembrane region" description="Helical" evidence="2">
    <location>
        <begin position="6"/>
        <end position="28"/>
    </location>
</feature>
<keyword evidence="2" id="KW-0472">Membrane</keyword>
<proteinExistence type="predicted"/>
<dbReference type="RefSeq" id="WP_157021312.1">
    <property type="nucleotide sequence ID" value="NZ_WQLV01000002.1"/>
</dbReference>
<name>A0A6L6WB03_9RHOB</name>
<organism evidence="3 4">
    <name type="scientific">Parasedimentitalea huanghaiensis</name>
    <dbReference type="NCBI Taxonomy" id="2682100"/>
    <lineage>
        <taxon>Bacteria</taxon>
        <taxon>Pseudomonadati</taxon>
        <taxon>Pseudomonadota</taxon>
        <taxon>Alphaproteobacteria</taxon>
        <taxon>Rhodobacterales</taxon>
        <taxon>Paracoccaceae</taxon>
        <taxon>Parasedimentitalea</taxon>
    </lineage>
</organism>
<accession>A0A6L6WB03</accession>
<dbReference type="EMBL" id="WQLV01000002">
    <property type="protein sequence ID" value="MVO14993.1"/>
    <property type="molecule type" value="Genomic_DNA"/>
</dbReference>
<dbReference type="AlphaFoldDB" id="A0A6L6WB03"/>
<gene>
    <name evidence="3" type="ORF">GO984_04145</name>
</gene>
<sequence>MMFMEYVYAALALLLGCAVVAAILYGMFSKPTPHKKLRSRSGFTHGIDDVSVPGDGTND</sequence>
<feature type="region of interest" description="Disordered" evidence="1">
    <location>
        <begin position="34"/>
        <end position="59"/>
    </location>
</feature>
<evidence type="ECO:0000256" key="1">
    <source>
        <dbReference type="SAM" id="MobiDB-lite"/>
    </source>
</evidence>
<reference evidence="3 4" key="1">
    <citation type="submission" date="2019-12" db="EMBL/GenBank/DDBJ databases">
        <authorList>
            <person name="Zhang Y.-J."/>
        </authorList>
    </citation>
    <scope>NUCLEOTIDE SEQUENCE [LARGE SCALE GENOMIC DNA]</scope>
    <source>
        <strain evidence="3 4">CY05</strain>
    </source>
</reference>
<dbReference type="Proteomes" id="UP000478892">
    <property type="component" value="Unassembled WGS sequence"/>
</dbReference>
<evidence type="ECO:0000313" key="3">
    <source>
        <dbReference type="EMBL" id="MVO14993.1"/>
    </source>
</evidence>